<dbReference type="PANTHER" id="PTHR34978:SF3">
    <property type="entry name" value="SLR0241 PROTEIN"/>
    <property type="match status" value="1"/>
</dbReference>
<organism evidence="3 4">
    <name type="scientific">Fervidibacillus halotolerans</name>
    <dbReference type="NCBI Taxonomy" id="2980027"/>
    <lineage>
        <taxon>Bacteria</taxon>
        <taxon>Bacillati</taxon>
        <taxon>Bacillota</taxon>
        <taxon>Bacilli</taxon>
        <taxon>Bacillales</taxon>
        <taxon>Bacillaceae</taxon>
        <taxon>Fervidibacillus</taxon>
    </lineage>
</organism>
<dbReference type="Proteomes" id="UP001164726">
    <property type="component" value="Chromosome"/>
</dbReference>
<evidence type="ECO:0000313" key="3">
    <source>
        <dbReference type="EMBL" id="WAA12652.1"/>
    </source>
</evidence>
<evidence type="ECO:0000259" key="2">
    <source>
        <dbReference type="Pfam" id="PF05569"/>
    </source>
</evidence>
<dbReference type="Pfam" id="PF05569">
    <property type="entry name" value="Peptidase_M56"/>
    <property type="match status" value="1"/>
</dbReference>
<name>A0A9E8M0A5_9BACI</name>
<reference evidence="3" key="1">
    <citation type="submission" date="2022-09" db="EMBL/GenBank/DDBJ databases">
        <title>Complete Genomes of Fervidibacillus albus and Fervidibacillus halotolerans isolated from tidal flat sediments.</title>
        <authorList>
            <person name="Kwon K.K."/>
            <person name="Yang S.-H."/>
            <person name="Park M.J."/>
            <person name="Oh H.-M."/>
        </authorList>
    </citation>
    <scope>NUCLEOTIDE SEQUENCE</scope>
    <source>
        <strain evidence="3">MEBiC13594</strain>
    </source>
</reference>
<evidence type="ECO:0000256" key="1">
    <source>
        <dbReference type="SAM" id="Phobius"/>
    </source>
</evidence>
<feature type="transmembrane region" description="Helical" evidence="1">
    <location>
        <begin position="6"/>
        <end position="28"/>
    </location>
</feature>
<dbReference type="InterPro" id="IPR008756">
    <property type="entry name" value="Peptidase_M56"/>
</dbReference>
<keyword evidence="4" id="KW-1185">Reference proteome</keyword>
<accession>A0A9E8M0A5</accession>
<dbReference type="PANTHER" id="PTHR34978">
    <property type="entry name" value="POSSIBLE SENSOR-TRANSDUCER PROTEIN BLAR"/>
    <property type="match status" value="1"/>
</dbReference>
<dbReference type="KEGG" id="fhl:OE105_00460"/>
<evidence type="ECO:0000313" key="4">
    <source>
        <dbReference type="Proteomes" id="UP001164726"/>
    </source>
</evidence>
<feature type="transmembrane region" description="Helical" evidence="1">
    <location>
        <begin position="35"/>
        <end position="54"/>
    </location>
</feature>
<dbReference type="EMBL" id="CP106877">
    <property type="protein sequence ID" value="WAA12652.1"/>
    <property type="molecule type" value="Genomic_DNA"/>
</dbReference>
<keyword evidence="1" id="KW-1133">Transmembrane helix</keyword>
<feature type="domain" description="Peptidase M56" evidence="2">
    <location>
        <begin position="7"/>
        <end position="280"/>
    </location>
</feature>
<keyword evidence="1" id="KW-0812">Transmembrane</keyword>
<dbReference type="RefSeq" id="WP_275420781.1">
    <property type="nucleotide sequence ID" value="NZ_CP106877.1"/>
</dbReference>
<keyword evidence="1" id="KW-0472">Membrane</keyword>
<dbReference type="AlphaFoldDB" id="A0A9E8M0A5"/>
<protein>
    <submittedName>
        <fullName evidence="3">M56 family metallopeptidase</fullName>
    </submittedName>
</protein>
<gene>
    <name evidence="3" type="ORF">OE105_00460</name>
</gene>
<feature type="transmembrane region" description="Helical" evidence="1">
    <location>
        <begin position="289"/>
        <end position="308"/>
    </location>
</feature>
<dbReference type="CDD" id="cd07341">
    <property type="entry name" value="M56_BlaR1_MecR1_like"/>
    <property type="match status" value="1"/>
</dbReference>
<proteinExistence type="predicted"/>
<dbReference type="InterPro" id="IPR052173">
    <property type="entry name" value="Beta-lactam_resp_regulator"/>
</dbReference>
<sequence length="584" mass="66587">MTERFLTVVNMSLTASYVILFVILVRMLLKKSPKFISYALWSVVAFRLIFPFSFESVFSLMPRNTNVSPISNDMIDQQNPLIDSGIEAVDSFVNHSFSSPTNEVSVNPLQNYIEVGSYIWIAGVIALLIYSIISIFALKRQLKDAKLIEKNIYQANNLKTPFVFGFFRPRIYLPIGLNKEEQNYILLHEQIHIRRKDHLIKPFAFFIVSVHWFNPLVWIAFRLMNTDMELSCDEKVLKVMDGNIKKPYATSLLSLATKKHILNGSPLSFGEGDVKRRITNVLNYKKPSFRIILFSIIIVGIVGIGLLANPKTSASLSDSSYHVKEILYQSPSSSLNDSLDTLPQYSIKDQTLYSKQITDENWSKVGELYEYKLSKQKLSTLFNSSSKNVQELINRTKLVFRTDIDEEHGTFDLLLELKNGEVLLASGYDNEEASIIHWLVELEKLDSIHNESNHKDEEDIQALVEDFGKTLQKVSLSAPDHIVAKSIEENYSEYITSELLEKWKNDPQSAAGRMVSSPWPDRIDIIKIENTDETHYTVYGEIIEVTSLEKKNGGVAAKRPITLVVGKENEHWLINDVAVGKYIQ</sequence>
<feature type="transmembrane region" description="Helical" evidence="1">
    <location>
        <begin position="203"/>
        <end position="221"/>
    </location>
</feature>
<feature type="transmembrane region" description="Helical" evidence="1">
    <location>
        <begin position="118"/>
        <end position="138"/>
    </location>
</feature>